<gene>
    <name evidence="1" type="ORF">DSM106972_089730</name>
</gene>
<name>A0A433UP50_9CYAN</name>
<proteinExistence type="predicted"/>
<reference evidence="1" key="2">
    <citation type="journal article" date="2019" name="Genome Biol. Evol.">
        <title>Day and night: Metabolic profiles and evolutionary relationships of six axenic non-marine cyanobacteria.</title>
        <authorList>
            <person name="Will S.E."/>
            <person name="Henke P."/>
            <person name="Boedeker C."/>
            <person name="Huang S."/>
            <person name="Brinkmann H."/>
            <person name="Rohde M."/>
            <person name="Jarek M."/>
            <person name="Friedl T."/>
            <person name="Seufert S."/>
            <person name="Schumacher M."/>
            <person name="Overmann J."/>
            <person name="Neumann-Schaal M."/>
            <person name="Petersen J."/>
        </authorList>
    </citation>
    <scope>NUCLEOTIDE SEQUENCE [LARGE SCALE GENOMIC DNA]</scope>
    <source>
        <strain evidence="1">PCC 7102</strain>
    </source>
</reference>
<accession>A0A433UP50</accession>
<sequence>MQIVDVVTKPKSSIKFTHSDKIDLNLYLLFIKLRFKKMTARQPRYSFEDFARRGDEIYETNIKPQVEASNRGKIVAIYIDTGAWEMDTNEIIASNRLRAKYPDPQIWFVRIGSRTIRRFGYSSYRK</sequence>
<evidence type="ECO:0000313" key="2">
    <source>
        <dbReference type="Proteomes" id="UP000271624"/>
    </source>
</evidence>
<organism evidence="1 2">
    <name type="scientific">Dulcicalothrix desertica PCC 7102</name>
    <dbReference type="NCBI Taxonomy" id="232991"/>
    <lineage>
        <taxon>Bacteria</taxon>
        <taxon>Bacillati</taxon>
        <taxon>Cyanobacteriota</taxon>
        <taxon>Cyanophyceae</taxon>
        <taxon>Nostocales</taxon>
        <taxon>Calotrichaceae</taxon>
        <taxon>Dulcicalothrix</taxon>
    </lineage>
</organism>
<reference evidence="1" key="1">
    <citation type="submission" date="2018-12" db="EMBL/GenBank/DDBJ databases">
        <authorList>
            <person name="Will S."/>
            <person name="Neumann-Schaal M."/>
            <person name="Henke P."/>
        </authorList>
    </citation>
    <scope>NUCLEOTIDE SEQUENCE</scope>
    <source>
        <strain evidence="1">PCC 7102</strain>
    </source>
</reference>
<comment type="caution">
    <text evidence="1">The sequence shown here is derived from an EMBL/GenBank/DDBJ whole genome shotgun (WGS) entry which is preliminary data.</text>
</comment>
<evidence type="ECO:0000313" key="1">
    <source>
        <dbReference type="EMBL" id="RUS95617.1"/>
    </source>
</evidence>
<dbReference type="Proteomes" id="UP000271624">
    <property type="component" value="Unassembled WGS sequence"/>
</dbReference>
<dbReference type="AlphaFoldDB" id="A0A433UP50"/>
<dbReference type="EMBL" id="RSCL01000040">
    <property type="protein sequence ID" value="RUS95617.1"/>
    <property type="molecule type" value="Genomic_DNA"/>
</dbReference>
<protein>
    <submittedName>
        <fullName evidence="1">Uncharacterized protein</fullName>
    </submittedName>
</protein>
<keyword evidence="2" id="KW-1185">Reference proteome</keyword>